<name>A0A5D2LNR1_GOSTO</name>
<dbReference type="EMBL" id="CM017625">
    <property type="protein sequence ID" value="TYH80898.1"/>
    <property type="molecule type" value="Genomic_DNA"/>
</dbReference>
<keyword evidence="2" id="KW-1185">Reference proteome</keyword>
<proteinExistence type="predicted"/>
<evidence type="ECO:0000313" key="2">
    <source>
        <dbReference type="Proteomes" id="UP000322667"/>
    </source>
</evidence>
<dbReference type="AlphaFoldDB" id="A0A5D2LNR1"/>
<accession>A0A5D2LNR1</accession>
<protein>
    <submittedName>
        <fullName evidence="1">Uncharacterized protein</fullName>
    </submittedName>
</protein>
<sequence>MGSFDSNVYLSLTSPFKPFNFCRTLLYQEWVSRHCPVENGCCSSGENSSEKLSLMKTTVLIERLVLDFKGKLMETIVRHQYFS</sequence>
<organism evidence="1 2">
    <name type="scientific">Gossypium tomentosum</name>
    <name type="common">Hawaiian cotton</name>
    <name type="synonym">Gossypium sandvicense</name>
    <dbReference type="NCBI Taxonomy" id="34277"/>
    <lineage>
        <taxon>Eukaryota</taxon>
        <taxon>Viridiplantae</taxon>
        <taxon>Streptophyta</taxon>
        <taxon>Embryophyta</taxon>
        <taxon>Tracheophyta</taxon>
        <taxon>Spermatophyta</taxon>
        <taxon>Magnoliopsida</taxon>
        <taxon>eudicotyledons</taxon>
        <taxon>Gunneridae</taxon>
        <taxon>Pentapetalae</taxon>
        <taxon>rosids</taxon>
        <taxon>malvids</taxon>
        <taxon>Malvales</taxon>
        <taxon>Malvaceae</taxon>
        <taxon>Malvoideae</taxon>
        <taxon>Gossypium</taxon>
    </lineage>
</organism>
<dbReference type="Proteomes" id="UP000322667">
    <property type="component" value="Chromosome D03"/>
</dbReference>
<gene>
    <name evidence="1" type="ORF">ES332_D03G163900v1</name>
</gene>
<evidence type="ECO:0000313" key="1">
    <source>
        <dbReference type="EMBL" id="TYH80898.1"/>
    </source>
</evidence>
<reference evidence="1 2" key="1">
    <citation type="submission" date="2019-07" db="EMBL/GenBank/DDBJ databases">
        <title>WGS assembly of Gossypium tomentosum.</title>
        <authorList>
            <person name="Chen Z.J."/>
            <person name="Sreedasyam A."/>
            <person name="Ando A."/>
            <person name="Song Q."/>
            <person name="De L."/>
            <person name="Hulse-Kemp A."/>
            <person name="Ding M."/>
            <person name="Ye W."/>
            <person name="Kirkbride R."/>
            <person name="Jenkins J."/>
            <person name="Plott C."/>
            <person name="Lovell J."/>
            <person name="Lin Y.-M."/>
            <person name="Vaughn R."/>
            <person name="Liu B."/>
            <person name="Li W."/>
            <person name="Simpson S."/>
            <person name="Scheffler B."/>
            <person name="Saski C."/>
            <person name="Grover C."/>
            <person name="Hu G."/>
            <person name="Conover J."/>
            <person name="Carlson J."/>
            <person name="Shu S."/>
            <person name="Boston L."/>
            <person name="Williams M."/>
            <person name="Peterson D."/>
            <person name="Mcgee K."/>
            <person name="Jones D."/>
            <person name="Wendel J."/>
            <person name="Stelly D."/>
            <person name="Grimwood J."/>
            <person name="Schmutz J."/>
        </authorList>
    </citation>
    <scope>NUCLEOTIDE SEQUENCE [LARGE SCALE GENOMIC DNA]</scope>
    <source>
        <strain evidence="1">7179.01</strain>
    </source>
</reference>